<gene>
    <name evidence="5" type="ORF">H9Y04_21550</name>
</gene>
<sequence>MTASSEQNSFSKGMKSDLVAEALRRRISDERWSIGTKLPTEPELAGTYAVGLNTVRRAVGLLVDEGIVVRRQGSGTYVAGLPPTPRRRLLGVLVPSTSYYYPRVIEGIERAATAAGAGVILASSENRLALEQEQTRRLLDNGVDGLILVPNLNLTDDPQVHVDALHRLPVPYVLVERRPPRPAPDDPTSYVVTHHAGGVFAAMRHLASLGHTRIGYVGRRRTGTSALITEAYELATASLGLEAVPEASVQRVEWSSEEIHDYAAVCRDRGVTGVFCHGDRDAAMLLGHARRLGLRVPQDLAVVAYDDDIAEFGDPALTAVAPPKSDIGASAAEFLLRRITQGPDVPARRLELQPRLVVRESCGGSGNFAGTDRRVRAVTAST</sequence>
<evidence type="ECO:0000259" key="4">
    <source>
        <dbReference type="PROSITE" id="PS50949"/>
    </source>
</evidence>
<dbReference type="Pfam" id="PF00392">
    <property type="entry name" value="GntR"/>
    <property type="match status" value="1"/>
</dbReference>
<dbReference type="InterPro" id="IPR028082">
    <property type="entry name" value="Peripla_BP_I"/>
</dbReference>
<dbReference type="Proteomes" id="UP000642284">
    <property type="component" value="Unassembled WGS sequence"/>
</dbReference>
<dbReference type="Pfam" id="PF13377">
    <property type="entry name" value="Peripla_BP_3"/>
    <property type="match status" value="1"/>
</dbReference>
<comment type="caution">
    <text evidence="5">The sequence shown here is derived from an EMBL/GenBank/DDBJ whole genome shotgun (WGS) entry which is preliminary data.</text>
</comment>
<dbReference type="SMART" id="SM00345">
    <property type="entry name" value="HTH_GNTR"/>
    <property type="match status" value="1"/>
</dbReference>
<evidence type="ECO:0000256" key="3">
    <source>
        <dbReference type="ARBA" id="ARBA00023163"/>
    </source>
</evidence>
<dbReference type="CDD" id="cd07377">
    <property type="entry name" value="WHTH_GntR"/>
    <property type="match status" value="1"/>
</dbReference>
<dbReference type="InterPro" id="IPR036390">
    <property type="entry name" value="WH_DNA-bd_sf"/>
</dbReference>
<dbReference type="EMBL" id="JACTVJ010000010">
    <property type="protein sequence ID" value="MBC9715140.1"/>
    <property type="molecule type" value="Genomic_DNA"/>
</dbReference>
<dbReference type="Gene3D" id="3.40.50.2300">
    <property type="match status" value="2"/>
</dbReference>
<keyword evidence="2" id="KW-0238">DNA-binding</keyword>
<dbReference type="CDD" id="cd06267">
    <property type="entry name" value="PBP1_LacI_sugar_binding-like"/>
    <property type="match status" value="1"/>
</dbReference>
<evidence type="ECO:0000313" key="5">
    <source>
        <dbReference type="EMBL" id="MBC9715140.1"/>
    </source>
</evidence>
<evidence type="ECO:0000313" key="6">
    <source>
        <dbReference type="Proteomes" id="UP000642284"/>
    </source>
</evidence>
<keyword evidence="6" id="KW-1185">Reference proteome</keyword>
<organism evidence="5 6">
    <name type="scientific">Streptomyces polyasparticus</name>
    <dbReference type="NCBI Taxonomy" id="2767826"/>
    <lineage>
        <taxon>Bacteria</taxon>
        <taxon>Bacillati</taxon>
        <taxon>Actinomycetota</taxon>
        <taxon>Actinomycetes</taxon>
        <taxon>Kitasatosporales</taxon>
        <taxon>Streptomycetaceae</taxon>
        <taxon>Streptomyces</taxon>
    </lineage>
</organism>
<dbReference type="PROSITE" id="PS50949">
    <property type="entry name" value="HTH_GNTR"/>
    <property type="match status" value="1"/>
</dbReference>
<accession>A0ABR7SHZ4</accession>
<dbReference type="PANTHER" id="PTHR30146">
    <property type="entry name" value="LACI-RELATED TRANSCRIPTIONAL REPRESSOR"/>
    <property type="match status" value="1"/>
</dbReference>
<dbReference type="SUPFAM" id="SSF53822">
    <property type="entry name" value="Periplasmic binding protein-like I"/>
    <property type="match status" value="1"/>
</dbReference>
<dbReference type="InterPro" id="IPR036388">
    <property type="entry name" value="WH-like_DNA-bd_sf"/>
</dbReference>
<dbReference type="Gene3D" id="1.10.10.10">
    <property type="entry name" value="Winged helix-like DNA-binding domain superfamily/Winged helix DNA-binding domain"/>
    <property type="match status" value="1"/>
</dbReference>
<evidence type="ECO:0000256" key="2">
    <source>
        <dbReference type="ARBA" id="ARBA00023125"/>
    </source>
</evidence>
<dbReference type="SUPFAM" id="SSF46785">
    <property type="entry name" value="Winged helix' DNA-binding domain"/>
    <property type="match status" value="1"/>
</dbReference>
<dbReference type="InterPro" id="IPR000524">
    <property type="entry name" value="Tscrpt_reg_HTH_GntR"/>
</dbReference>
<keyword evidence="1" id="KW-0805">Transcription regulation</keyword>
<evidence type="ECO:0000256" key="1">
    <source>
        <dbReference type="ARBA" id="ARBA00023015"/>
    </source>
</evidence>
<proteinExistence type="predicted"/>
<feature type="domain" description="HTH gntR-type" evidence="4">
    <location>
        <begin position="13"/>
        <end position="81"/>
    </location>
</feature>
<protein>
    <submittedName>
        <fullName evidence="5">GntR family transcriptional regulator</fullName>
    </submittedName>
</protein>
<keyword evidence="3" id="KW-0804">Transcription</keyword>
<dbReference type="InterPro" id="IPR046335">
    <property type="entry name" value="LacI/GalR-like_sensor"/>
</dbReference>
<name>A0ABR7SHZ4_9ACTN</name>
<dbReference type="PANTHER" id="PTHR30146:SF153">
    <property type="entry name" value="LACTOSE OPERON REPRESSOR"/>
    <property type="match status" value="1"/>
</dbReference>
<reference evidence="5 6" key="1">
    <citation type="submission" date="2020-08" db="EMBL/GenBank/DDBJ databases">
        <title>Genemic of Streptomyces polyaspartic.</title>
        <authorList>
            <person name="Liu W."/>
        </authorList>
    </citation>
    <scope>NUCLEOTIDE SEQUENCE [LARGE SCALE GENOMIC DNA]</scope>
    <source>
        <strain evidence="5 6">TRM66268-LWL</strain>
    </source>
</reference>